<accession>A0A1H3AR49</accession>
<feature type="compositionally biased region" description="Polar residues" evidence="1">
    <location>
        <begin position="480"/>
        <end position="499"/>
    </location>
</feature>
<organism evidence="4 5">
    <name type="scientific">Amycolatopsis xylanica</name>
    <dbReference type="NCBI Taxonomy" id="589385"/>
    <lineage>
        <taxon>Bacteria</taxon>
        <taxon>Bacillati</taxon>
        <taxon>Actinomycetota</taxon>
        <taxon>Actinomycetes</taxon>
        <taxon>Pseudonocardiales</taxon>
        <taxon>Pseudonocardiaceae</taxon>
        <taxon>Amycolatopsis</taxon>
    </lineage>
</organism>
<keyword evidence="2" id="KW-0812">Transmembrane</keyword>
<proteinExistence type="predicted"/>
<name>A0A1H3AR49_9PSEU</name>
<feature type="region of interest" description="Disordered" evidence="1">
    <location>
        <begin position="478"/>
        <end position="502"/>
    </location>
</feature>
<evidence type="ECO:0008006" key="6">
    <source>
        <dbReference type="Google" id="ProtNLM"/>
    </source>
</evidence>
<dbReference type="RefSeq" id="WP_091288841.1">
    <property type="nucleotide sequence ID" value="NZ_FNON01000002.1"/>
</dbReference>
<dbReference type="Proteomes" id="UP000199515">
    <property type="component" value="Unassembled WGS sequence"/>
</dbReference>
<reference evidence="4 5" key="1">
    <citation type="submission" date="2016-10" db="EMBL/GenBank/DDBJ databases">
        <authorList>
            <person name="de Groot N.N."/>
        </authorList>
    </citation>
    <scope>NUCLEOTIDE SEQUENCE [LARGE SCALE GENOMIC DNA]</scope>
    <source>
        <strain evidence="4 5">CPCC 202699</strain>
    </source>
</reference>
<keyword evidence="2" id="KW-1133">Transmembrane helix</keyword>
<keyword evidence="2" id="KW-0472">Membrane</keyword>
<evidence type="ECO:0000313" key="5">
    <source>
        <dbReference type="Proteomes" id="UP000199515"/>
    </source>
</evidence>
<sequence length="714" mass="75177">MKRLAAICLTICFLLVQGLFGAHAAQPQPRQEPSRLRFDVEQMNPRVLTSNSTTLNISGKVTNIGDRKLSKLQVRLQFGERITTERQFTESVEGTTPTDASVSQFTEVTDVLEPGASAPLNITVPLTTFKPSKIGVFPLLVNINGVPEFGGQARLAALNMLLPVLGIPGKQAPDKQAKAAQLSILWPLTSSVPHVATWPFHSQLTLDNDQLADDLDQGGRLNSLLKAAQTIQDDSKLFNSLCFAVDPDLVSIIDAMSHGYLVRTGGSPITGRGAELAKQWLGTLKQLVNGHCMVPLPFADADLSVLSAVKNGEQADGELVTKAANQTAVLETILNAVPVENTLWPEGPLDSATIGALTSAGIKTIITESNRVQSTEQLDTPVTLAGSDLHVQPADSLTSAALSVGDKPNNAAAKPAVSTQNGLAAIAFRAGLGQGQTNPGRLVVAPPHRWSAPLPELITMLRTLTGYTESGMISPVSLKDSLTSKPSATAEPNNTSQDLATAPSAEFTGALTDIDTSITNFTSAMTVDPTAQVKPAELVTPVRDGLIRATSGAWRTAGGGIPAATGNARGELANLTSQVGVVNPTQRFSLTSGSSPLPVTLSNDLPVAMTVQIGLNNSTGLRSPNEIAPRSIPANAKRQQLVPIEALRAGRFSVDVSLSTPAGTRLGSTAKFELSSNEYGTLTLIVTIVAGAALLLLSSRRIYRRIKESKATRV</sequence>
<feature type="signal peptide" evidence="3">
    <location>
        <begin position="1"/>
        <end position="24"/>
    </location>
</feature>
<gene>
    <name evidence="4" type="ORF">SAMN05421504_1021026</name>
</gene>
<dbReference type="AlphaFoldDB" id="A0A1H3AR49"/>
<evidence type="ECO:0000313" key="4">
    <source>
        <dbReference type="EMBL" id="SDX32147.1"/>
    </source>
</evidence>
<dbReference type="OrthoDB" id="3797035at2"/>
<protein>
    <recommendedName>
        <fullName evidence="6">Glycoprotein</fullName>
    </recommendedName>
</protein>
<feature type="chain" id="PRO_5011592741" description="Glycoprotein" evidence="3">
    <location>
        <begin position="25"/>
        <end position="714"/>
    </location>
</feature>
<evidence type="ECO:0000256" key="2">
    <source>
        <dbReference type="SAM" id="Phobius"/>
    </source>
</evidence>
<keyword evidence="5" id="KW-1185">Reference proteome</keyword>
<keyword evidence="3" id="KW-0732">Signal</keyword>
<dbReference type="InterPro" id="IPR046112">
    <property type="entry name" value="DUF6049"/>
</dbReference>
<feature type="transmembrane region" description="Helical" evidence="2">
    <location>
        <begin position="679"/>
        <end position="697"/>
    </location>
</feature>
<dbReference type="Pfam" id="PF19516">
    <property type="entry name" value="DUF6049"/>
    <property type="match status" value="1"/>
</dbReference>
<evidence type="ECO:0000256" key="3">
    <source>
        <dbReference type="SAM" id="SignalP"/>
    </source>
</evidence>
<dbReference type="EMBL" id="FNON01000002">
    <property type="protein sequence ID" value="SDX32147.1"/>
    <property type="molecule type" value="Genomic_DNA"/>
</dbReference>
<evidence type="ECO:0000256" key="1">
    <source>
        <dbReference type="SAM" id="MobiDB-lite"/>
    </source>
</evidence>
<dbReference type="STRING" id="589385.SAMN05421504_1021026"/>